<keyword evidence="3" id="KW-1185">Reference proteome</keyword>
<comment type="caution">
    <text evidence="2">The sequence shown here is derived from an EMBL/GenBank/DDBJ whole genome shotgun (WGS) entry which is preliminary data.</text>
</comment>
<evidence type="ECO:0000256" key="1">
    <source>
        <dbReference type="SAM" id="MobiDB-lite"/>
    </source>
</evidence>
<evidence type="ECO:0000313" key="2">
    <source>
        <dbReference type="EMBL" id="MED6251833.1"/>
    </source>
</evidence>
<organism evidence="2 3">
    <name type="scientific">Ataeniobius toweri</name>
    <dbReference type="NCBI Taxonomy" id="208326"/>
    <lineage>
        <taxon>Eukaryota</taxon>
        <taxon>Metazoa</taxon>
        <taxon>Chordata</taxon>
        <taxon>Craniata</taxon>
        <taxon>Vertebrata</taxon>
        <taxon>Euteleostomi</taxon>
        <taxon>Actinopterygii</taxon>
        <taxon>Neopterygii</taxon>
        <taxon>Teleostei</taxon>
        <taxon>Neoteleostei</taxon>
        <taxon>Acanthomorphata</taxon>
        <taxon>Ovalentaria</taxon>
        <taxon>Atherinomorphae</taxon>
        <taxon>Cyprinodontiformes</taxon>
        <taxon>Goodeidae</taxon>
        <taxon>Ataeniobius</taxon>
    </lineage>
</organism>
<feature type="compositionally biased region" description="Basic and acidic residues" evidence="1">
    <location>
        <begin position="21"/>
        <end position="32"/>
    </location>
</feature>
<evidence type="ECO:0000313" key="3">
    <source>
        <dbReference type="Proteomes" id="UP001345963"/>
    </source>
</evidence>
<name>A0ABU7BQI3_9TELE</name>
<feature type="compositionally biased region" description="Polar residues" evidence="1">
    <location>
        <begin position="8"/>
        <end position="17"/>
    </location>
</feature>
<feature type="region of interest" description="Disordered" evidence="1">
    <location>
        <begin position="92"/>
        <end position="112"/>
    </location>
</feature>
<protein>
    <submittedName>
        <fullName evidence="2">Uncharacterized protein</fullName>
    </submittedName>
</protein>
<gene>
    <name evidence="2" type="ORF">ATANTOWER_003486</name>
</gene>
<reference evidence="2 3" key="1">
    <citation type="submission" date="2021-07" db="EMBL/GenBank/DDBJ databases">
        <authorList>
            <person name="Palmer J.M."/>
        </authorList>
    </citation>
    <scope>NUCLEOTIDE SEQUENCE [LARGE SCALE GENOMIC DNA]</scope>
    <source>
        <strain evidence="2 3">AT_MEX2019</strain>
        <tissue evidence="2">Muscle</tissue>
    </source>
</reference>
<sequence>MRVKAVNKTMTEHSGQSDPAEALRRTLADHSHQIQSPGTTLQTVVEQQRHTNRQLEQLASLFQHVVNTRTFQAPEGVTANPVSTVSLVSQQLPHSRDVISPNPEKFSGEVSN</sequence>
<dbReference type="EMBL" id="JAHUTI010060380">
    <property type="protein sequence ID" value="MED6251833.1"/>
    <property type="molecule type" value="Genomic_DNA"/>
</dbReference>
<accession>A0ABU7BQI3</accession>
<proteinExistence type="predicted"/>
<feature type="region of interest" description="Disordered" evidence="1">
    <location>
        <begin position="1"/>
        <end position="40"/>
    </location>
</feature>
<dbReference type="Proteomes" id="UP001345963">
    <property type="component" value="Unassembled WGS sequence"/>
</dbReference>